<dbReference type="OrthoDB" id="10584774at2759"/>
<evidence type="ECO:0000313" key="2">
    <source>
        <dbReference type="Proteomes" id="UP000230750"/>
    </source>
</evidence>
<accession>A0A2G8JMJ9</accession>
<name>A0A2G8JMJ9_STIJA</name>
<proteinExistence type="predicted"/>
<dbReference type="Proteomes" id="UP000230750">
    <property type="component" value="Unassembled WGS sequence"/>
</dbReference>
<gene>
    <name evidence="1" type="ORF">BSL78_26168</name>
</gene>
<protein>
    <submittedName>
        <fullName evidence="1">Uncharacterized protein</fullName>
    </submittedName>
</protein>
<keyword evidence="2" id="KW-1185">Reference proteome</keyword>
<dbReference type="AlphaFoldDB" id="A0A2G8JMJ9"/>
<reference evidence="1 2" key="1">
    <citation type="journal article" date="2017" name="PLoS Biol.">
        <title>The sea cucumber genome provides insights into morphological evolution and visceral regeneration.</title>
        <authorList>
            <person name="Zhang X."/>
            <person name="Sun L."/>
            <person name="Yuan J."/>
            <person name="Sun Y."/>
            <person name="Gao Y."/>
            <person name="Zhang L."/>
            <person name="Li S."/>
            <person name="Dai H."/>
            <person name="Hamel J.F."/>
            <person name="Liu C."/>
            <person name="Yu Y."/>
            <person name="Liu S."/>
            <person name="Lin W."/>
            <person name="Guo K."/>
            <person name="Jin S."/>
            <person name="Xu P."/>
            <person name="Storey K.B."/>
            <person name="Huan P."/>
            <person name="Zhang T."/>
            <person name="Zhou Y."/>
            <person name="Zhang J."/>
            <person name="Lin C."/>
            <person name="Li X."/>
            <person name="Xing L."/>
            <person name="Huo D."/>
            <person name="Sun M."/>
            <person name="Wang L."/>
            <person name="Mercier A."/>
            <person name="Li F."/>
            <person name="Yang H."/>
            <person name="Xiang J."/>
        </authorList>
    </citation>
    <scope>NUCLEOTIDE SEQUENCE [LARGE SCALE GENOMIC DNA]</scope>
    <source>
        <strain evidence="1">Shaxun</strain>
        <tissue evidence="1">Muscle</tissue>
    </source>
</reference>
<sequence>MMGSAKSSLHERDKRETADTTGFGKLQLDIATHFTLLDVQALMTVFRFGRAEFDKVTRDNNPSIMFIRMLDEKYIITAKDISRLVSALEDAGLILIKSHVVQLFQEYKAGGLCGMDISKLSQ</sequence>
<comment type="caution">
    <text evidence="1">The sequence shown here is derived from an EMBL/GenBank/DDBJ whole genome shotgun (WGS) entry which is preliminary data.</text>
</comment>
<organism evidence="1 2">
    <name type="scientific">Stichopus japonicus</name>
    <name type="common">Sea cucumber</name>
    <dbReference type="NCBI Taxonomy" id="307972"/>
    <lineage>
        <taxon>Eukaryota</taxon>
        <taxon>Metazoa</taxon>
        <taxon>Echinodermata</taxon>
        <taxon>Eleutherozoa</taxon>
        <taxon>Echinozoa</taxon>
        <taxon>Holothuroidea</taxon>
        <taxon>Aspidochirotacea</taxon>
        <taxon>Aspidochirotida</taxon>
        <taxon>Stichopodidae</taxon>
        <taxon>Apostichopus</taxon>
    </lineage>
</organism>
<evidence type="ECO:0000313" key="1">
    <source>
        <dbReference type="EMBL" id="PIK36996.1"/>
    </source>
</evidence>
<dbReference type="EMBL" id="MRZV01001578">
    <property type="protein sequence ID" value="PIK36996.1"/>
    <property type="molecule type" value="Genomic_DNA"/>
</dbReference>